<dbReference type="AlphaFoldDB" id="A0A9W8YTL3"/>
<accession>A0A9W8YTL3</accession>
<reference evidence="2" key="1">
    <citation type="submission" date="2022-10" db="EMBL/GenBank/DDBJ databases">
        <title>Tapping the CABI collections for fungal endophytes: first genome assemblies for Collariella, Neodidymelliopsis, Ascochyta clinopodiicola, Didymella pomorum, Didymosphaeria variabile, Neocosmospora piperis and Neocucurbitaria cava.</title>
        <authorList>
            <person name="Hill R."/>
        </authorList>
    </citation>
    <scope>NUCLEOTIDE SEQUENCE</scope>
    <source>
        <strain evidence="2">IMI 355082</strain>
    </source>
</reference>
<dbReference type="OrthoDB" id="4806845at2759"/>
<dbReference type="EMBL" id="JAPEVB010000003">
    <property type="protein sequence ID" value="KAJ4392246.1"/>
    <property type="molecule type" value="Genomic_DNA"/>
</dbReference>
<dbReference type="Proteomes" id="UP001140453">
    <property type="component" value="Unassembled WGS sequence"/>
</dbReference>
<gene>
    <name evidence="2" type="ORF">N0V93_005871</name>
</gene>
<sequence>MSQSALSNQDTPQMALESVWDAAKRASGHEDMDRVRWNLPRSMPGSRDADAHIFSGLDCMLMVLRHLYSLHPDHACLKGQDSENITGVAAETLRLAMSSFMVTSEEDNKRLDAARRLYISQRAAQFPDFNTGMLTFENLMLFLEDLWETSPDFDLYKAIGRKRRGVDKYWKMVSAQERQGLLQNIYSPIWWDLSRHISFSSALHCKFAEMDMADDGYVYQTHMGTPRFLVVELDPMDEKPPGFDFNTVGRLLVPTMQTTRTPVNAPGGGVLYRVSSHGGDGTTMDEFCLLAVVRKRVSPDGLDFVRLYDVHGDNLPVYGDRDRFKHFMNDSWSLTELDSRYTLFYGRVGPAAGSSGHEREMTEVHTTREISSFMQRDMEVIATLFTNEGQAAHGTFQANMAHRPSPSLDTQSEVSRLSHQSNAPPTRRTLQVPVMSSQERDLQERD</sequence>
<comment type="caution">
    <text evidence="2">The sequence shown here is derived from an EMBL/GenBank/DDBJ whole genome shotgun (WGS) entry which is preliminary data.</text>
</comment>
<evidence type="ECO:0000313" key="2">
    <source>
        <dbReference type="EMBL" id="KAJ4392246.1"/>
    </source>
</evidence>
<proteinExistence type="predicted"/>
<feature type="compositionally biased region" description="Polar residues" evidence="1">
    <location>
        <begin position="407"/>
        <end position="424"/>
    </location>
</feature>
<evidence type="ECO:0000313" key="3">
    <source>
        <dbReference type="Proteomes" id="UP001140453"/>
    </source>
</evidence>
<feature type="region of interest" description="Disordered" evidence="1">
    <location>
        <begin position="400"/>
        <end position="446"/>
    </location>
</feature>
<keyword evidence="3" id="KW-1185">Reference proteome</keyword>
<evidence type="ECO:0000256" key="1">
    <source>
        <dbReference type="SAM" id="MobiDB-lite"/>
    </source>
</evidence>
<name>A0A9W8YTL3_9PEZI</name>
<organism evidence="2 3">
    <name type="scientific">Gnomoniopsis smithogilvyi</name>
    <dbReference type="NCBI Taxonomy" id="1191159"/>
    <lineage>
        <taxon>Eukaryota</taxon>
        <taxon>Fungi</taxon>
        <taxon>Dikarya</taxon>
        <taxon>Ascomycota</taxon>
        <taxon>Pezizomycotina</taxon>
        <taxon>Sordariomycetes</taxon>
        <taxon>Sordariomycetidae</taxon>
        <taxon>Diaporthales</taxon>
        <taxon>Gnomoniaceae</taxon>
        <taxon>Gnomoniopsis</taxon>
    </lineage>
</organism>
<protein>
    <submittedName>
        <fullName evidence="2">Uncharacterized protein</fullName>
    </submittedName>
</protein>